<name>A0A6J7RLB1_9ZZZZ</name>
<proteinExistence type="predicted"/>
<evidence type="ECO:0000313" key="2">
    <source>
        <dbReference type="EMBL" id="CAB4877216.1"/>
    </source>
</evidence>
<dbReference type="EMBL" id="CAFBLT010000001">
    <property type="protein sequence ID" value="CAB4877216.1"/>
    <property type="molecule type" value="Genomic_DNA"/>
</dbReference>
<dbReference type="AlphaFoldDB" id="A0A6J7RLB1"/>
<evidence type="ECO:0000313" key="1">
    <source>
        <dbReference type="EMBL" id="CAB4829189.1"/>
    </source>
</evidence>
<sequence>MTTFAEKIFELDAALNDSGIAHAFGGALALAFCTREPRLTSDIDVNVFLTINEVQEFLDAVPSGLAWDEESRQLLQRDGQVRLWWDATPVDVFLATSEFHREAARRVRIESIDGHPLPFLSCRDLAVFKVFFDRLKDWADLEAMLLSGSIDLDATLGTLARYLGPDDHRIAHLLEMSRSLPTDGVLPLFRPTKEQGT</sequence>
<dbReference type="Gene3D" id="3.30.460.40">
    <property type="match status" value="1"/>
</dbReference>
<dbReference type="InterPro" id="IPR043519">
    <property type="entry name" value="NT_sf"/>
</dbReference>
<dbReference type="EMBL" id="CAFBPM010000018">
    <property type="protein sequence ID" value="CAB5029693.1"/>
    <property type="molecule type" value="Genomic_DNA"/>
</dbReference>
<evidence type="ECO:0000313" key="3">
    <source>
        <dbReference type="EMBL" id="CAB5029693.1"/>
    </source>
</evidence>
<dbReference type="SUPFAM" id="SSF81301">
    <property type="entry name" value="Nucleotidyltransferase"/>
    <property type="match status" value="1"/>
</dbReference>
<accession>A0A6J7RLB1</accession>
<organism evidence="3">
    <name type="scientific">freshwater metagenome</name>
    <dbReference type="NCBI Taxonomy" id="449393"/>
    <lineage>
        <taxon>unclassified sequences</taxon>
        <taxon>metagenomes</taxon>
        <taxon>ecological metagenomes</taxon>
    </lineage>
</organism>
<reference evidence="3" key="1">
    <citation type="submission" date="2020-05" db="EMBL/GenBank/DDBJ databases">
        <authorList>
            <person name="Chiriac C."/>
            <person name="Salcher M."/>
            <person name="Ghai R."/>
            <person name="Kavagutti S V."/>
        </authorList>
    </citation>
    <scope>NUCLEOTIDE SEQUENCE</scope>
</reference>
<gene>
    <name evidence="1" type="ORF">UFOPK3164_00996</name>
    <name evidence="2" type="ORF">UFOPK3427_01205</name>
    <name evidence="3" type="ORF">UFOPK4112_01508</name>
</gene>
<protein>
    <submittedName>
        <fullName evidence="3">Unannotated protein</fullName>
    </submittedName>
</protein>
<dbReference type="EMBL" id="CAFABE010000042">
    <property type="protein sequence ID" value="CAB4829189.1"/>
    <property type="molecule type" value="Genomic_DNA"/>
</dbReference>